<dbReference type="Proteomes" id="UP000032900">
    <property type="component" value="Unassembled WGS sequence"/>
</dbReference>
<sequence length="301" mass="32719">MKNIFGIMLMAFTLIAFTACEESEKGKGTLNLAITDAPIDTDGISGVYITVVGLQYHSSADGWVTIEDFEGPATYDLLALTRGEFEMLGNFELNAGHYSQLRFMLDATEYGQGAPTTSGAYIEFDDGSTSPLFVPSGSQSGFKAVGAFSIPVNGEAYVTADFDVRKSIVKTGMNDRYILKPVIRLVVDNQAGSIEGHLSGIEDEANYVVYAYAEGSYTEDEAAEPEEEMPRFPNAVSSDVVDVDDYYHIAFLAEGSYDLVVVRTTEEGEVEVIETIENVEVESKTTTTLDIALSLNVVMEI</sequence>
<feature type="domain" description="DUF4382" evidence="2">
    <location>
        <begin position="27"/>
        <end position="181"/>
    </location>
</feature>
<evidence type="ECO:0000313" key="4">
    <source>
        <dbReference type="Proteomes" id="UP000032900"/>
    </source>
</evidence>
<name>A0A0E9LWP0_9BACT</name>
<keyword evidence="3" id="KW-0449">Lipoprotein</keyword>
<dbReference type="InterPro" id="IPR025491">
    <property type="entry name" value="DUF4382"/>
</dbReference>
<dbReference type="PROSITE" id="PS51257">
    <property type="entry name" value="PROKAR_LIPOPROTEIN"/>
    <property type="match status" value="1"/>
</dbReference>
<evidence type="ECO:0000259" key="2">
    <source>
        <dbReference type="Pfam" id="PF14321"/>
    </source>
</evidence>
<comment type="caution">
    <text evidence="3">The sequence shown here is derived from an EMBL/GenBank/DDBJ whole genome shotgun (WGS) entry which is preliminary data.</text>
</comment>
<keyword evidence="1" id="KW-0732">Signal</keyword>
<organism evidence="3 4">
    <name type="scientific">Geofilum rubicundum JCM 15548</name>
    <dbReference type="NCBI Taxonomy" id="1236989"/>
    <lineage>
        <taxon>Bacteria</taxon>
        <taxon>Pseudomonadati</taxon>
        <taxon>Bacteroidota</taxon>
        <taxon>Bacteroidia</taxon>
        <taxon>Marinilabiliales</taxon>
        <taxon>Marinilabiliaceae</taxon>
        <taxon>Geofilum</taxon>
    </lineage>
</organism>
<accession>A0A0E9LWP0</accession>
<feature type="signal peptide" evidence="1">
    <location>
        <begin position="1"/>
        <end position="18"/>
    </location>
</feature>
<evidence type="ECO:0000256" key="1">
    <source>
        <dbReference type="SAM" id="SignalP"/>
    </source>
</evidence>
<feature type="chain" id="PRO_5002428411" evidence="1">
    <location>
        <begin position="19"/>
        <end position="301"/>
    </location>
</feature>
<dbReference type="EMBL" id="BAZW01000011">
    <property type="protein sequence ID" value="GAO29669.1"/>
    <property type="molecule type" value="Genomic_DNA"/>
</dbReference>
<dbReference type="AlphaFoldDB" id="A0A0E9LWP0"/>
<proteinExistence type="predicted"/>
<reference evidence="3 4" key="1">
    <citation type="journal article" date="2015" name="Microbes Environ.">
        <title>Distribution and evolution of nitrogen fixation genes in the phylum bacteroidetes.</title>
        <authorList>
            <person name="Inoue J."/>
            <person name="Oshima K."/>
            <person name="Suda W."/>
            <person name="Sakamoto M."/>
            <person name="Iino T."/>
            <person name="Noda S."/>
            <person name="Hongoh Y."/>
            <person name="Hattori M."/>
            <person name="Ohkuma M."/>
        </authorList>
    </citation>
    <scope>NUCLEOTIDE SEQUENCE [LARGE SCALE GENOMIC DNA]</scope>
    <source>
        <strain evidence="3">JCM 15548</strain>
    </source>
</reference>
<keyword evidence="4" id="KW-1185">Reference proteome</keyword>
<dbReference type="OrthoDB" id="2111471at2"/>
<dbReference type="RefSeq" id="WP_062124118.1">
    <property type="nucleotide sequence ID" value="NZ_BAZW01000011.1"/>
</dbReference>
<protein>
    <submittedName>
        <fullName evidence="3">Probable lipoprotein</fullName>
    </submittedName>
</protein>
<dbReference type="STRING" id="1236989.JCM15548_11884"/>
<gene>
    <name evidence="3" type="ORF">JCM15548_11884</name>
</gene>
<evidence type="ECO:0000313" key="3">
    <source>
        <dbReference type="EMBL" id="GAO29669.1"/>
    </source>
</evidence>
<dbReference type="Pfam" id="PF14321">
    <property type="entry name" value="DUF4382"/>
    <property type="match status" value="1"/>
</dbReference>